<dbReference type="RefSeq" id="WP_042242736.1">
    <property type="nucleotide sequence ID" value="NZ_BBNR01000005.1"/>
</dbReference>
<gene>
    <name evidence="3" type="ORF">JCM19301_3205</name>
    <name evidence="4" type="ORF">JCM19302_886</name>
    <name evidence="5" type="ORF">JCM19538_1046</name>
</gene>
<evidence type="ECO:0000313" key="7">
    <source>
        <dbReference type="Proteomes" id="UP000030184"/>
    </source>
</evidence>
<feature type="domain" description="Amidohydrolase-related" evidence="2">
    <location>
        <begin position="847"/>
        <end position="930"/>
    </location>
</feature>
<accession>A0A090WGT8</accession>
<dbReference type="PANTHER" id="PTHR43135">
    <property type="entry name" value="ALPHA-D-RIBOSE 1-METHYLPHOSPHONATE 5-TRIPHOSPHATE DIPHOSPHATASE"/>
    <property type="match status" value="1"/>
</dbReference>
<dbReference type="AlphaFoldDB" id="A0A090WGT8"/>
<dbReference type="SUPFAM" id="SSF51338">
    <property type="entry name" value="Composite domain of metallo-dependent hydrolases"/>
    <property type="match status" value="2"/>
</dbReference>
<dbReference type="SUPFAM" id="SSF51556">
    <property type="entry name" value="Metallo-dependent hydrolases"/>
    <property type="match status" value="1"/>
</dbReference>
<dbReference type="CDD" id="cd01309">
    <property type="entry name" value="Met_dep_hydrolase_C"/>
    <property type="match status" value="1"/>
</dbReference>
<dbReference type="Gene3D" id="3.20.20.140">
    <property type="entry name" value="Metal-dependent hydrolases"/>
    <property type="match status" value="2"/>
</dbReference>
<feature type="domain" description="Amidohydrolase-related" evidence="2">
    <location>
        <begin position="317"/>
        <end position="422"/>
    </location>
</feature>
<sequence length="996" mass="111173">MTKTSLAVLMLFSALLINAQEYFPKNDGVKTTSSAPTAFINATIHVSHNQSIKSGTLLIKDGKVVASGTNVTVPKDAKIIDVKGKHIYPSFIDLYSSFGIDKPKRQPRNRGDKPQYDASRTGYYWNDHIMPEQHAMEQFKFDAKSANELLKAGFGVVNTHIHDGIHRGTGVLVALNINDGNDQRIINAKSAQHLSFTKSALSKQAYPTSIMGSIALLRQFYYDADWYAKGMSKTKDLSIEAYNANKNLVSIFEAGSKTNALRADKIGDLFNIQYIILGGGDEYERIPEIKATNAAFIIPVNFREAYDVENPFLTDALQLSDMKAWSQEPNNPKILEENGINFALTTHKLKSPEKFKSMLLKAIEYGLSKEKALEALTSMPAKLLGQASKIGSLNAGTYANFLITSGEIFDKKTKLYENWVQGEQHVILDMNQKDISGDYEFSLNGDTYKMTILGDAPKLKSKVTTGNVTLGSQIKYTDDWVHLSMTTKDTTTQDFIRVAALVKENITLQGKAILPNGTETTFLAKKETAEINKSNSKTDKNKDVKVNYISKITYPNMAYGFETLPVQETLLFKNATVWTNEAEGILQNTDVLIKNGKIAKIGKNLSNSSAKIIDATGKHLTSGIIDEHSHIATSSVNESGHNSTAEVSIEDVIDDEDINIYRNLAGGVTSIQVLHGSANPIGGRSAIIKLKWGASADNYIYNNSPKFIKFALGENVKQSNWGDNSKSRFPQTRMGVEQVYIDYFTRAKSYDALKQSGKPYRKDIELETLAEILNKERFISCHSYVQSEINMLMKVAEQFNFTVNTFTHILEGYKVADKMAEHDAGGSTFSDWWAYKYEVNDAIPYNAAIMHNQGVTVAINSDDAEMSRRLNQETAKTVKYGGMSEEDAWKFITLNPAKLLHIDDRVGSIKIGKDADLVLWSDHPMSVYTKAEKTIIEGVTYFDIERDKAMRKAIAKEKRILINEMLKAKNKGEKTQAIKQKKKVHMHCDYVEYQIN</sequence>
<dbReference type="EMBL" id="BBNS01000003">
    <property type="protein sequence ID" value="GAL69991.1"/>
    <property type="molecule type" value="Genomic_DNA"/>
</dbReference>
<keyword evidence="1" id="KW-0732">Signal</keyword>
<organism evidence="3 6">
    <name type="scientific">Jejuia pallidilutea</name>
    <dbReference type="NCBI Taxonomy" id="504487"/>
    <lineage>
        <taxon>Bacteria</taxon>
        <taxon>Pseudomonadati</taxon>
        <taxon>Bacteroidota</taxon>
        <taxon>Flavobacteriia</taxon>
        <taxon>Flavobacteriales</taxon>
        <taxon>Flavobacteriaceae</taxon>
        <taxon>Jejuia</taxon>
    </lineage>
</organism>
<dbReference type="Proteomes" id="UP000029641">
    <property type="component" value="Unassembled WGS sequence"/>
</dbReference>
<dbReference type="GO" id="GO:0016810">
    <property type="term" value="F:hydrolase activity, acting on carbon-nitrogen (but not peptide) bonds"/>
    <property type="evidence" value="ECO:0007669"/>
    <property type="project" value="InterPro"/>
</dbReference>
<dbReference type="Gene3D" id="2.30.40.10">
    <property type="entry name" value="Urease, subunit C, domain 1"/>
    <property type="match status" value="1"/>
</dbReference>
<dbReference type="EMBL" id="BBNR01000005">
    <property type="protein sequence ID" value="GAL66727.1"/>
    <property type="molecule type" value="Genomic_DNA"/>
</dbReference>
<evidence type="ECO:0000256" key="1">
    <source>
        <dbReference type="SAM" id="SignalP"/>
    </source>
</evidence>
<dbReference type="Proteomes" id="UP000029646">
    <property type="component" value="Unassembled WGS sequence"/>
</dbReference>
<proteinExistence type="predicted"/>
<evidence type="ECO:0000259" key="2">
    <source>
        <dbReference type="Pfam" id="PF01979"/>
    </source>
</evidence>
<dbReference type="InterPro" id="IPR011059">
    <property type="entry name" value="Metal-dep_hydrolase_composite"/>
</dbReference>
<evidence type="ECO:0000313" key="3">
    <source>
        <dbReference type="EMBL" id="GAL66727.1"/>
    </source>
</evidence>
<comment type="caution">
    <text evidence="3">The sequence shown here is derived from an EMBL/GenBank/DDBJ whole genome shotgun (WGS) entry which is preliminary data.</text>
</comment>
<dbReference type="Proteomes" id="UP000030184">
    <property type="component" value="Unassembled WGS sequence"/>
</dbReference>
<name>A0A090WGT8_9FLAO</name>
<dbReference type="eggNOG" id="COG1228">
    <property type="taxonomic scope" value="Bacteria"/>
</dbReference>
<dbReference type="InterPro" id="IPR032466">
    <property type="entry name" value="Metal_Hydrolase"/>
</dbReference>
<reference evidence="7" key="1">
    <citation type="journal article" date="2014" name="Genome Announc.">
        <title>Draft Genome Sequence of Marine Flavobacterium Jejuia pallidilutea Strain 11shimoA1 and Pigmentation Mutants.</title>
        <authorList>
            <person name="Takatani N."/>
            <person name="Nakanishi M."/>
            <person name="Meirelles P."/>
            <person name="Mino S."/>
            <person name="Suda W."/>
            <person name="Oshima K."/>
            <person name="Hattori M."/>
            <person name="Ohkuma M."/>
            <person name="Hosokawa M."/>
            <person name="Miyashita K."/>
            <person name="Thompson F.L."/>
            <person name="Niwa A."/>
            <person name="Sawabe T."/>
            <person name="Sawabe T."/>
        </authorList>
    </citation>
    <scope>NUCLEOTIDE SEQUENCE [LARGE SCALE GENOMIC DNA]</scope>
    <source>
        <strain evidence="7">JCM 19538</strain>
    </source>
</reference>
<dbReference type="STRING" id="504487.JCM19538_1046"/>
<dbReference type="Pfam" id="PF01979">
    <property type="entry name" value="Amidohydro_1"/>
    <property type="match status" value="2"/>
</dbReference>
<evidence type="ECO:0000313" key="5">
    <source>
        <dbReference type="EMBL" id="GAL90988.1"/>
    </source>
</evidence>
<evidence type="ECO:0000313" key="6">
    <source>
        <dbReference type="Proteomes" id="UP000029641"/>
    </source>
</evidence>
<dbReference type="InterPro" id="IPR006680">
    <property type="entry name" value="Amidohydro-rel"/>
</dbReference>
<dbReference type="EMBL" id="BBNY01000090">
    <property type="protein sequence ID" value="GAL90988.1"/>
    <property type="molecule type" value="Genomic_DNA"/>
</dbReference>
<feature type="signal peptide" evidence="1">
    <location>
        <begin position="1"/>
        <end position="19"/>
    </location>
</feature>
<keyword evidence="7" id="KW-1185">Reference proteome</keyword>
<dbReference type="PANTHER" id="PTHR43135:SF3">
    <property type="entry name" value="ALPHA-D-RIBOSE 1-METHYLPHOSPHONATE 5-TRIPHOSPHATE DIPHOSPHATASE"/>
    <property type="match status" value="1"/>
</dbReference>
<dbReference type="InterPro" id="IPR051781">
    <property type="entry name" value="Metallo-dep_Hydrolase"/>
</dbReference>
<protein>
    <submittedName>
        <fullName evidence="3">Secreted enzyme</fullName>
    </submittedName>
</protein>
<evidence type="ECO:0000313" key="4">
    <source>
        <dbReference type="EMBL" id="GAL69991.1"/>
    </source>
</evidence>
<feature type="chain" id="PRO_5009379467" evidence="1">
    <location>
        <begin position="20"/>
        <end position="996"/>
    </location>
</feature>